<dbReference type="PANTHER" id="PTHR16509:SF1">
    <property type="entry name" value="MANGANESE-DEPENDENT ADP-RIBOSE_CDP-ALCOHOL DIPHOSPHATASE"/>
    <property type="match status" value="1"/>
</dbReference>
<evidence type="ECO:0000259" key="1">
    <source>
        <dbReference type="Pfam" id="PF00149"/>
    </source>
</evidence>
<proteinExistence type="predicted"/>
<dbReference type="Pfam" id="PF00149">
    <property type="entry name" value="Metallophos"/>
    <property type="match status" value="1"/>
</dbReference>
<accession>A0A6G0XIJ4</accession>
<dbReference type="PANTHER" id="PTHR16509">
    <property type="match status" value="1"/>
</dbReference>
<dbReference type="GO" id="GO:0030145">
    <property type="term" value="F:manganese ion binding"/>
    <property type="evidence" value="ECO:0007669"/>
    <property type="project" value="TreeGrafter"/>
</dbReference>
<comment type="caution">
    <text evidence="2">The sequence shown here is derived from an EMBL/GenBank/DDBJ whole genome shotgun (WGS) entry which is preliminary data.</text>
</comment>
<dbReference type="GO" id="GO:0047631">
    <property type="term" value="F:ADP-ribose diphosphatase activity"/>
    <property type="evidence" value="ECO:0007669"/>
    <property type="project" value="TreeGrafter"/>
</dbReference>
<protein>
    <recommendedName>
        <fullName evidence="1">Calcineurin-like phosphoesterase domain-containing protein</fullName>
    </recommendedName>
</protein>
<evidence type="ECO:0000313" key="2">
    <source>
        <dbReference type="EMBL" id="KAF0740034.1"/>
    </source>
</evidence>
<dbReference type="AlphaFoldDB" id="A0A6G0XIJ4"/>
<dbReference type="Gene3D" id="3.60.21.10">
    <property type="match status" value="1"/>
</dbReference>
<organism evidence="2 3">
    <name type="scientific">Aphanomyces euteiches</name>
    <dbReference type="NCBI Taxonomy" id="100861"/>
    <lineage>
        <taxon>Eukaryota</taxon>
        <taxon>Sar</taxon>
        <taxon>Stramenopiles</taxon>
        <taxon>Oomycota</taxon>
        <taxon>Saprolegniomycetes</taxon>
        <taxon>Saprolegniales</taxon>
        <taxon>Verrucalvaceae</taxon>
        <taxon>Aphanomyces</taxon>
    </lineage>
</organism>
<dbReference type="InterPro" id="IPR029052">
    <property type="entry name" value="Metallo-depent_PP-like"/>
</dbReference>
<reference evidence="2 3" key="1">
    <citation type="submission" date="2019-07" db="EMBL/GenBank/DDBJ databases">
        <title>Genomics analysis of Aphanomyces spp. identifies a new class of oomycete effector associated with host adaptation.</title>
        <authorList>
            <person name="Gaulin E."/>
        </authorList>
    </citation>
    <scope>NUCLEOTIDE SEQUENCE [LARGE SCALE GENOMIC DNA]</scope>
    <source>
        <strain evidence="2 3">ATCC 201684</strain>
    </source>
</reference>
<sequence length="331" mass="37068">MWNYQKASMRYYRHALDVLGFAVNSWIEEAQGPSPTMCFAVDLGDLIDFKCKLHGRTQQALDRIRAHFQAFQNVVGPVHHCVGNHELYNLKRQEYIRELMLHTASPDSTSGLPPQDATNAYYSFTIPQAPSFDFVVLDTSTYGFSVTGALEGSTEHIKAVEFLAKRNPNKDKNSSVNMEGFDQRFVEYNGAIDPAQMHWLTQLLKRAEAEARNVVVFMHVPTHEVASGGHPAALLWNFDELLALFRQFSKCVRAVFSGHTHENDYACDHGIHFVGLHAALECPPSSSDDTSNDRAYASVDIFPRSLRIRGAGKSSKSRAGMVKDLKMIATK</sequence>
<dbReference type="InterPro" id="IPR004843">
    <property type="entry name" value="Calcineurin-like_PHP"/>
</dbReference>
<evidence type="ECO:0000313" key="3">
    <source>
        <dbReference type="Proteomes" id="UP000481153"/>
    </source>
</evidence>
<dbReference type="GO" id="GO:0008663">
    <property type="term" value="F:2',3'-cyclic-nucleotide 2'-phosphodiesterase activity"/>
    <property type="evidence" value="ECO:0007669"/>
    <property type="project" value="TreeGrafter"/>
</dbReference>
<dbReference type="GO" id="GO:0047734">
    <property type="term" value="F:CDP-glycerol diphosphatase activity"/>
    <property type="evidence" value="ECO:0007669"/>
    <property type="project" value="TreeGrafter"/>
</dbReference>
<feature type="domain" description="Calcineurin-like phosphoesterase" evidence="1">
    <location>
        <begin position="43"/>
        <end position="262"/>
    </location>
</feature>
<dbReference type="Proteomes" id="UP000481153">
    <property type="component" value="Unassembled WGS sequence"/>
</dbReference>
<dbReference type="EMBL" id="VJMJ01000055">
    <property type="protein sequence ID" value="KAF0740034.1"/>
    <property type="molecule type" value="Genomic_DNA"/>
</dbReference>
<gene>
    <name evidence="2" type="ORF">Ae201684_004476</name>
</gene>
<name>A0A6G0XIJ4_9STRA</name>
<dbReference type="SUPFAM" id="SSF56300">
    <property type="entry name" value="Metallo-dependent phosphatases"/>
    <property type="match status" value="1"/>
</dbReference>
<keyword evidence="3" id="KW-1185">Reference proteome</keyword>